<dbReference type="SUPFAM" id="SSF46785">
    <property type="entry name" value="Winged helix' DNA-binding domain"/>
    <property type="match status" value="1"/>
</dbReference>
<comment type="similarity">
    <text evidence="1">Belongs to the ROK (NagC/XylR) family.</text>
</comment>
<dbReference type="PANTHER" id="PTHR18964:SF149">
    <property type="entry name" value="BIFUNCTIONAL UDP-N-ACETYLGLUCOSAMINE 2-EPIMERASE_N-ACETYLMANNOSAMINE KINASE"/>
    <property type="match status" value="1"/>
</dbReference>
<dbReference type="CDD" id="cd00090">
    <property type="entry name" value="HTH_ARSR"/>
    <property type="match status" value="1"/>
</dbReference>
<dbReference type="InterPro" id="IPR043129">
    <property type="entry name" value="ATPase_NBD"/>
</dbReference>
<reference evidence="3 4" key="1">
    <citation type="submission" date="2018-08" db="EMBL/GenBank/DDBJ databases">
        <title>Genomic Encyclopedia of Archaeal and Bacterial Type Strains, Phase II (KMG-II): from individual species to whole genera.</title>
        <authorList>
            <person name="Goeker M."/>
        </authorList>
    </citation>
    <scope>NUCLEOTIDE SEQUENCE [LARGE SCALE GENOMIC DNA]</scope>
    <source>
        <strain evidence="3 4">DSM 45791</strain>
    </source>
</reference>
<accession>A0A3E0I0V6</accession>
<dbReference type="InterPro" id="IPR000835">
    <property type="entry name" value="HTH_MarR-typ"/>
</dbReference>
<dbReference type="InterPro" id="IPR036388">
    <property type="entry name" value="WH-like_DNA-bd_sf"/>
</dbReference>
<comment type="caution">
    <text evidence="3">The sequence shown here is derived from an EMBL/GenBank/DDBJ whole genome shotgun (WGS) entry which is preliminary data.</text>
</comment>
<dbReference type="InterPro" id="IPR000600">
    <property type="entry name" value="ROK"/>
</dbReference>
<dbReference type="Pfam" id="PF00480">
    <property type="entry name" value="ROK"/>
    <property type="match status" value="1"/>
</dbReference>
<dbReference type="SUPFAM" id="SSF53067">
    <property type="entry name" value="Actin-like ATPase domain"/>
    <property type="match status" value="1"/>
</dbReference>
<name>A0A3E0I0V6_9PSEU</name>
<proteinExistence type="inferred from homology"/>
<keyword evidence="3" id="KW-0808">Transferase</keyword>
<dbReference type="GO" id="GO:0016301">
    <property type="term" value="F:kinase activity"/>
    <property type="evidence" value="ECO:0007669"/>
    <property type="project" value="UniProtKB-KW"/>
</dbReference>
<dbReference type="Gene3D" id="1.10.10.10">
    <property type="entry name" value="Winged helix-like DNA-binding domain superfamily/Winged helix DNA-binding domain"/>
    <property type="match status" value="1"/>
</dbReference>
<dbReference type="InterPro" id="IPR011991">
    <property type="entry name" value="ArsR-like_HTH"/>
</dbReference>
<evidence type="ECO:0000313" key="4">
    <source>
        <dbReference type="Proteomes" id="UP000256269"/>
    </source>
</evidence>
<keyword evidence="4" id="KW-1185">Reference proteome</keyword>
<evidence type="ECO:0000313" key="3">
    <source>
        <dbReference type="EMBL" id="REH52176.1"/>
    </source>
</evidence>
<protein>
    <submittedName>
        <fullName evidence="3">Putative NBD/HSP70 family sugar kinase</fullName>
    </submittedName>
</protein>
<gene>
    <name evidence="3" type="ORF">BCF44_103627</name>
</gene>
<dbReference type="AlphaFoldDB" id="A0A3E0I0V6"/>
<dbReference type="Proteomes" id="UP000256269">
    <property type="component" value="Unassembled WGS sequence"/>
</dbReference>
<dbReference type="Gene3D" id="3.30.420.40">
    <property type="match status" value="2"/>
</dbReference>
<dbReference type="EMBL" id="QUNO01000003">
    <property type="protein sequence ID" value="REH52176.1"/>
    <property type="molecule type" value="Genomic_DNA"/>
</dbReference>
<dbReference type="PANTHER" id="PTHR18964">
    <property type="entry name" value="ROK (REPRESSOR, ORF, KINASE) FAMILY"/>
    <property type="match status" value="1"/>
</dbReference>
<dbReference type="Pfam" id="PF12802">
    <property type="entry name" value="MarR_2"/>
    <property type="match status" value="1"/>
</dbReference>
<evidence type="ECO:0000259" key="2">
    <source>
        <dbReference type="Pfam" id="PF12802"/>
    </source>
</evidence>
<organism evidence="3 4">
    <name type="scientific">Kutzneria buriramensis</name>
    <dbReference type="NCBI Taxonomy" id="1045776"/>
    <lineage>
        <taxon>Bacteria</taxon>
        <taxon>Bacillati</taxon>
        <taxon>Actinomycetota</taxon>
        <taxon>Actinomycetes</taxon>
        <taxon>Pseudonocardiales</taxon>
        <taxon>Pseudonocardiaceae</taxon>
        <taxon>Kutzneria</taxon>
    </lineage>
</organism>
<keyword evidence="3" id="KW-0418">Kinase</keyword>
<evidence type="ECO:0000256" key="1">
    <source>
        <dbReference type="ARBA" id="ARBA00006479"/>
    </source>
</evidence>
<dbReference type="GO" id="GO:0003700">
    <property type="term" value="F:DNA-binding transcription factor activity"/>
    <property type="evidence" value="ECO:0007669"/>
    <property type="project" value="InterPro"/>
</dbReference>
<dbReference type="OrthoDB" id="3464494at2"/>
<dbReference type="InterPro" id="IPR036390">
    <property type="entry name" value="WH_DNA-bd_sf"/>
</dbReference>
<feature type="domain" description="HTH marR-type" evidence="2">
    <location>
        <begin position="11"/>
        <end position="59"/>
    </location>
</feature>
<sequence>MFAMVNVVSAAVQVFAAVLRHGPISRVEVTARTGLSPAAVTKAVRPLVDAGYLVERPDDRAPARLGRPAMPLHVVAERAYFLGVKLTADEVIAVRTDLCGVTREAVHRPLTSTAVADVIEVVADVCRGLAVGHDVACLGVSLSGDVLRDTGMVRFSPFLNWRDVPLADLVSAATGLPTLIENDVRALTVAEHWFGAGVGVSSFALVTAGTGIGCGLVVNDVLLPAGELGHVAIDVDGPECYCGGRGCVEALAADRVVLAGCSAVVGRQLTMAEAISLGRSGDPAVHAVFERAGRALGLALAAVANLVGPERIVLTGEAVGGYDLYADQIRQALAAQAFGAAAACELVVRPLPFDEWARGAAVVGIQDLITRSGAARGSTGAVTLPAR</sequence>